<dbReference type="AlphaFoldDB" id="A0A9P6MNC9"/>
<evidence type="ECO:0000256" key="6">
    <source>
        <dbReference type="ARBA" id="ARBA00023010"/>
    </source>
</evidence>
<evidence type="ECO:0000313" key="12">
    <source>
        <dbReference type="EMBL" id="KAG0008565.1"/>
    </source>
</evidence>
<comment type="subcellular location">
    <subcellularLocation>
        <location evidence="1">Nucleus</location>
        <location evidence="1">Nuclear pore complex</location>
    </subcellularLocation>
</comment>
<dbReference type="GO" id="GO:0005543">
    <property type="term" value="F:phospholipid binding"/>
    <property type="evidence" value="ECO:0007669"/>
    <property type="project" value="TreeGrafter"/>
</dbReference>
<feature type="compositionally biased region" description="Basic and acidic residues" evidence="11">
    <location>
        <begin position="297"/>
        <end position="307"/>
    </location>
</feature>
<protein>
    <recommendedName>
        <fullName evidence="9">mRNA export factor GLE1</fullName>
    </recommendedName>
    <alternativeName>
        <fullName evidence="10">Nucleoporin GLE1</fullName>
    </alternativeName>
</protein>
<evidence type="ECO:0000256" key="1">
    <source>
        <dbReference type="ARBA" id="ARBA00004567"/>
    </source>
</evidence>
<dbReference type="InterPro" id="IPR038506">
    <property type="entry name" value="GLE1-like_sf"/>
</dbReference>
<dbReference type="GO" id="GO:0044614">
    <property type="term" value="C:nuclear pore cytoplasmic filaments"/>
    <property type="evidence" value="ECO:0007669"/>
    <property type="project" value="TreeGrafter"/>
</dbReference>
<keyword evidence="3" id="KW-0813">Transport</keyword>
<evidence type="ECO:0000256" key="7">
    <source>
        <dbReference type="ARBA" id="ARBA00023132"/>
    </source>
</evidence>
<feature type="region of interest" description="Disordered" evidence="11">
    <location>
        <begin position="277"/>
        <end position="307"/>
    </location>
</feature>
<feature type="region of interest" description="Disordered" evidence="11">
    <location>
        <begin position="97"/>
        <end position="161"/>
    </location>
</feature>
<evidence type="ECO:0000256" key="3">
    <source>
        <dbReference type="ARBA" id="ARBA00022448"/>
    </source>
</evidence>
<dbReference type="Pfam" id="PF07817">
    <property type="entry name" value="GLE1"/>
    <property type="match status" value="1"/>
</dbReference>
<accession>A0A9P6MNC9</accession>
<dbReference type="GO" id="GO:0000822">
    <property type="term" value="F:inositol hexakisphosphate binding"/>
    <property type="evidence" value="ECO:0007669"/>
    <property type="project" value="TreeGrafter"/>
</dbReference>
<dbReference type="GO" id="GO:0005737">
    <property type="term" value="C:cytoplasm"/>
    <property type="evidence" value="ECO:0007669"/>
    <property type="project" value="TreeGrafter"/>
</dbReference>
<evidence type="ECO:0000256" key="10">
    <source>
        <dbReference type="ARBA" id="ARBA00029983"/>
    </source>
</evidence>
<proteinExistence type="inferred from homology"/>
<keyword evidence="8" id="KW-0539">Nucleus</keyword>
<evidence type="ECO:0000256" key="9">
    <source>
        <dbReference type="ARBA" id="ARBA00026227"/>
    </source>
</evidence>
<comment type="caution">
    <text evidence="12">The sequence shown here is derived from an EMBL/GenBank/DDBJ whole genome shotgun (WGS) entry which is preliminary data.</text>
</comment>
<dbReference type="GO" id="GO:0031369">
    <property type="term" value="F:translation initiation factor binding"/>
    <property type="evidence" value="ECO:0007669"/>
    <property type="project" value="TreeGrafter"/>
</dbReference>
<keyword evidence="6" id="KW-0811">Translocation</keyword>
<sequence length="548" mass="61552">MATNELPLELILRRSITDGPINPDDLELTKLRLSQKQGLSSPLDEEEEQDYILHHNNHIPLSKNPSIYYQKIGLTSTQRTKPTKSIYLNTFNSRASRSRSGEDAVSHRSGYGLSEFSSSEEEVSSEDDNYSYDTSDSEEEAFPLSSRRYANPGRVLPDADGRSQEMAHYVAHITGRIDPWELKRVAPHIAQKIADDFKSLETLAKKPTVSWDNGDIAQRLKAMTLDTEAIKEKRKKETEAKNQALTKEIENCLARIKEERETAIRLREEAIKQAQQEKERLAKEQEDKAKALAAQKEAQEKKASEEAAAKAEKAKKAAEAAAQKASAGASAIFVSEAANAEYQRYIKVLEHIRSVVLPAVTGNPQLKKFCFGARREIVASIGQLVNRRSEILRVATEIDGFFNTTKSQNESAYNWVLNCTAKKLVKQAETEALVKSAPTFPLAHVAVLLFTNHPLFLDVLMARFAKKCPYVTPMYIQKDPNDTAEEYMEKLAYKKTGKGHETEAQYNARQCAMFTLYCAILQTNPPGKLFSLWSSTGSHFIFYVAAVY</sequence>
<dbReference type="GO" id="GO:0015031">
    <property type="term" value="P:protein transport"/>
    <property type="evidence" value="ECO:0007669"/>
    <property type="project" value="UniProtKB-KW"/>
</dbReference>
<organism evidence="12 13">
    <name type="scientific">Entomortierella chlamydospora</name>
    <dbReference type="NCBI Taxonomy" id="101097"/>
    <lineage>
        <taxon>Eukaryota</taxon>
        <taxon>Fungi</taxon>
        <taxon>Fungi incertae sedis</taxon>
        <taxon>Mucoromycota</taxon>
        <taxon>Mortierellomycotina</taxon>
        <taxon>Mortierellomycetes</taxon>
        <taxon>Mortierellales</taxon>
        <taxon>Mortierellaceae</taxon>
        <taxon>Entomortierella</taxon>
    </lineage>
</organism>
<keyword evidence="5" id="KW-0653">Protein transport</keyword>
<dbReference type="GO" id="GO:0016973">
    <property type="term" value="P:poly(A)+ mRNA export from nucleus"/>
    <property type="evidence" value="ECO:0007669"/>
    <property type="project" value="InterPro"/>
</dbReference>
<dbReference type="InterPro" id="IPR012476">
    <property type="entry name" value="GLE1"/>
</dbReference>
<dbReference type="Gene3D" id="1.25.40.510">
    <property type="entry name" value="GLE1-like"/>
    <property type="match status" value="1"/>
</dbReference>
<evidence type="ECO:0000256" key="5">
    <source>
        <dbReference type="ARBA" id="ARBA00022927"/>
    </source>
</evidence>
<evidence type="ECO:0000256" key="4">
    <source>
        <dbReference type="ARBA" id="ARBA00022816"/>
    </source>
</evidence>
<keyword evidence="13" id="KW-1185">Reference proteome</keyword>
<keyword evidence="7" id="KW-0906">Nuclear pore complex</keyword>
<comment type="similarity">
    <text evidence="2">Belongs to the GLE1 family.</text>
</comment>
<evidence type="ECO:0000256" key="2">
    <source>
        <dbReference type="ARBA" id="ARBA00011056"/>
    </source>
</evidence>
<dbReference type="PANTHER" id="PTHR12960">
    <property type="entry name" value="GLE-1-RELATED"/>
    <property type="match status" value="1"/>
</dbReference>
<gene>
    <name evidence="12" type="ORF">BGZ80_003296</name>
</gene>
<feature type="compositionally biased region" description="Basic and acidic residues" evidence="11">
    <location>
        <begin position="277"/>
        <end position="290"/>
    </location>
</feature>
<keyword evidence="4" id="KW-0509">mRNA transport</keyword>
<evidence type="ECO:0000256" key="8">
    <source>
        <dbReference type="ARBA" id="ARBA00023242"/>
    </source>
</evidence>
<feature type="compositionally biased region" description="Acidic residues" evidence="11">
    <location>
        <begin position="118"/>
        <end position="141"/>
    </location>
</feature>
<name>A0A9P6MNC9_9FUNG</name>
<dbReference type="Proteomes" id="UP000703661">
    <property type="component" value="Unassembled WGS sequence"/>
</dbReference>
<evidence type="ECO:0000313" key="13">
    <source>
        <dbReference type="Proteomes" id="UP000703661"/>
    </source>
</evidence>
<dbReference type="EMBL" id="JAAAID010001865">
    <property type="protein sequence ID" value="KAG0008565.1"/>
    <property type="molecule type" value="Genomic_DNA"/>
</dbReference>
<evidence type="ECO:0000256" key="11">
    <source>
        <dbReference type="SAM" id="MobiDB-lite"/>
    </source>
</evidence>
<reference evidence="12" key="1">
    <citation type="journal article" date="2020" name="Fungal Divers.">
        <title>Resolving the Mortierellaceae phylogeny through synthesis of multi-gene phylogenetics and phylogenomics.</title>
        <authorList>
            <person name="Vandepol N."/>
            <person name="Liber J."/>
            <person name="Desiro A."/>
            <person name="Na H."/>
            <person name="Kennedy M."/>
            <person name="Barry K."/>
            <person name="Grigoriev I.V."/>
            <person name="Miller A.N."/>
            <person name="O'Donnell K."/>
            <person name="Stajich J.E."/>
            <person name="Bonito G."/>
        </authorList>
    </citation>
    <scope>NUCLEOTIDE SEQUENCE</scope>
    <source>
        <strain evidence="12">NRRL 2769</strain>
    </source>
</reference>
<dbReference type="PANTHER" id="PTHR12960:SF0">
    <property type="entry name" value="MRNA EXPORT FACTOR GLE1"/>
    <property type="match status" value="1"/>
</dbReference>